<gene>
    <name evidence="2" type="ORF">XELAEV_18019881mg</name>
</gene>
<accession>A0A974D8Q1</accession>
<dbReference type="Proteomes" id="UP000694892">
    <property type="component" value="Chromosome 3S"/>
</dbReference>
<sequence length="69" mass="7909">MGGVNKRDKKERMERRLLYVKVSVSGIFTKWLLSSPKTRSGRQENMKAHGPIHCTSGWEVQEPSRPRVG</sequence>
<feature type="region of interest" description="Disordered" evidence="1">
    <location>
        <begin position="36"/>
        <end position="69"/>
    </location>
</feature>
<protein>
    <submittedName>
        <fullName evidence="2">Uncharacterized protein</fullName>
    </submittedName>
</protein>
<evidence type="ECO:0000313" key="2">
    <source>
        <dbReference type="EMBL" id="OCT86187.1"/>
    </source>
</evidence>
<evidence type="ECO:0000313" key="3">
    <source>
        <dbReference type="Proteomes" id="UP000694892"/>
    </source>
</evidence>
<evidence type="ECO:0000256" key="1">
    <source>
        <dbReference type="SAM" id="MobiDB-lite"/>
    </source>
</evidence>
<dbReference type="AlphaFoldDB" id="A0A974D8Q1"/>
<proteinExistence type="predicted"/>
<dbReference type="EMBL" id="CM004471">
    <property type="protein sequence ID" value="OCT86187.1"/>
    <property type="molecule type" value="Genomic_DNA"/>
</dbReference>
<organism evidence="2 3">
    <name type="scientific">Xenopus laevis</name>
    <name type="common">African clawed frog</name>
    <dbReference type="NCBI Taxonomy" id="8355"/>
    <lineage>
        <taxon>Eukaryota</taxon>
        <taxon>Metazoa</taxon>
        <taxon>Chordata</taxon>
        <taxon>Craniata</taxon>
        <taxon>Vertebrata</taxon>
        <taxon>Euteleostomi</taxon>
        <taxon>Amphibia</taxon>
        <taxon>Batrachia</taxon>
        <taxon>Anura</taxon>
        <taxon>Pipoidea</taxon>
        <taxon>Pipidae</taxon>
        <taxon>Xenopodinae</taxon>
        <taxon>Xenopus</taxon>
        <taxon>Xenopus</taxon>
    </lineage>
</organism>
<reference evidence="3" key="1">
    <citation type="journal article" date="2016" name="Nature">
        <title>Genome evolution in the allotetraploid frog Xenopus laevis.</title>
        <authorList>
            <person name="Session A.M."/>
            <person name="Uno Y."/>
            <person name="Kwon T."/>
            <person name="Chapman J.A."/>
            <person name="Toyoda A."/>
            <person name="Takahashi S."/>
            <person name="Fukui A."/>
            <person name="Hikosaka A."/>
            <person name="Suzuki A."/>
            <person name="Kondo M."/>
            <person name="van Heeringen S.J."/>
            <person name="Quigley I."/>
            <person name="Heinz S."/>
            <person name="Ogino H."/>
            <person name="Ochi H."/>
            <person name="Hellsten U."/>
            <person name="Lyons J.B."/>
            <person name="Simakov O."/>
            <person name="Putnam N."/>
            <person name="Stites J."/>
            <person name="Kuroki Y."/>
            <person name="Tanaka T."/>
            <person name="Michiue T."/>
            <person name="Watanabe M."/>
            <person name="Bogdanovic O."/>
            <person name="Lister R."/>
            <person name="Georgiou G."/>
            <person name="Paranjpe S.S."/>
            <person name="van Kruijsbergen I."/>
            <person name="Shu S."/>
            <person name="Carlson J."/>
            <person name="Kinoshita T."/>
            <person name="Ohta Y."/>
            <person name="Mawaribuchi S."/>
            <person name="Jenkins J."/>
            <person name="Grimwood J."/>
            <person name="Schmutz J."/>
            <person name="Mitros T."/>
            <person name="Mozaffari S.V."/>
            <person name="Suzuki Y."/>
            <person name="Haramoto Y."/>
            <person name="Yamamoto T.S."/>
            <person name="Takagi C."/>
            <person name="Heald R."/>
            <person name="Miller K."/>
            <person name="Haudenschild C."/>
            <person name="Kitzman J."/>
            <person name="Nakayama T."/>
            <person name="Izutsu Y."/>
            <person name="Robert J."/>
            <person name="Fortriede J."/>
            <person name="Burns K."/>
            <person name="Lotay V."/>
            <person name="Karimi K."/>
            <person name="Yasuoka Y."/>
            <person name="Dichmann D.S."/>
            <person name="Flajnik M.F."/>
            <person name="Houston D.W."/>
            <person name="Shendure J."/>
            <person name="DuPasquier L."/>
            <person name="Vize P.D."/>
            <person name="Zorn A.M."/>
            <person name="Ito M."/>
            <person name="Marcotte E.M."/>
            <person name="Wallingford J.B."/>
            <person name="Ito Y."/>
            <person name="Asashima M."/>
            <person name="Ueno N."/>
            <person name="Matsuda Y."/>
            <person name="Veenstra G.J."/>
            <person name="Fujiyama A."/>
            <person name="Harland R.M."/>
            <person name="Taira M."/>
            <person name="Rokhsar D.S."/>
        </authorList>
    </citation>
    <scope>NUCLEOTIDE SEQUENCE [LARGE SCALE GENOMIC DNA]</scope>
    <source>
        <strain evidence="3">J</strain>
    </source>
</reference>
<name>A0A974D8Q1_XENLA</name>